<feature type="transmembrane region" description="Helical" evidence="6">
    <location>
        <begin position="174"/>
        <end position="198"/>
    </location>
</feature>
<feature type="transmembrane region" description="Helical" evidence="6">
    <location>
        <begin position="210"/>
        <end position="227"/>
    </location>
</feature>
<dbReference type="Pfam" id="PF02683">
    <property type="entry name" value="DsbD_TM"/>
    <property type="match status" value="1"/>
</dbReference>
<comment type="caution">
    <text evidence="8">The sequence shown here is derived from an EMBL/GenBank/DDBJ whole genome shotgun (WGS) entry which is preliminary data.</text>
</comment>
<keyword evidence="4 6" id="KW-1133">Transmembrane helix</keyword>
<evidence type="ECO:0000256" key="3">
    <source>
        <dbReference type="ARBA" id="ARBA00022692"/>
    </source>
</evidence>
<keyword evidence="3 6" id="KW-0812">Transmembrane</keyword>
<evidence type="ECO:0000313" key="9">
    <source>
        <dbReference type="Proteomes" id="UP000659496"/>
    </source>
</evidence>
<feature type="transmembrane region" description="Helical" evidence="6">
    <location>
        <begin position="60"/>
        <end position="87"/>
    </location>
</feature>
<evidence type="ECO:0000256" key="1">
    <source>
        <dbReference type="ARBA" id="ARBA00004141"/>
    </source>
</evidence>
<dbReference type="InterPro" id="IPR051790">
    <property type="entry name" value="Cytochrome_c-biogenesis_DsbD"/>
</dbReference>
<dbReference type="PANTHER" id="PTHR31272:SF4">
    <property type="entry name" value="CYTOCHROME C-TYPE BIOGENESIS PROTEIN HI_1454-RELATED"/>
    <property type="match status" value="1"/>
</dbReference>
<evidence type="ECO:0000256" key="5">
    <source>
        <dbReference type="ARBA" id="ARBA00023136"/>
    </source>
</evidence>
<evidence type="ECO:0000256" key="2">
    <source>
        <dbReference type="ARBA" id="ARBA00006143"/>
    </source>
</evidence>
<feature type="transmembrane region" description="Helical" evidence="6">
    <location>
        <begin position="6"/>
        <end position="28"/>
    </location>
</feature>
<organism evidence="8 9">
    <name type="scientific">Sporosarcina gallistercoris</name>
    <dbReference type="NCBI Taxonomy" id="2762245"/>
    <lineage>
        <taxon>Bacteria</taxon>
        <taxon>Bacillati</taxon>
        <taxon>Bacillota</taxon>
        <taxon>Bacilli</taxon>
        <taxon>Bacillales</taxon>
        <taxon>Caryophanaceae</taxon>
        <taxon>Sporosarcina</taxon>
    </lineage>
</organism>
<reference evidence="8 9" key="1">
    <citation type="submission" date="2020-08" db="EMBL/GenBank/DDBJ databases">
        <title>A Genomic Blueprint of the Chicken Gut Microbiome.</title>
        <authorList>
            <person name="Gilroy R."/>
            <person name="Ravi A."/>
            <person name="Getino M."/>
            <person name="Pursley I."/>
            <person name="Horton D.L."/>
            <person name="Alikhan N.-F."/>
            <person name="Baker D."/>
            <person name="Gharbi K."/>
            <person name="Hall N."/>
            <person name="Watson M."/>
            <person name="Adriaenssens E.M."/>
            <person name="Foster-Nyarko E."/>
            <person name="Jarju S."/>
            <person name="Secka A."/>
            <person name="Antonio M."/>
            <person name="Oren A."/>
            <person name="Chaudhuri R."/>
            <person name="La Ragione R.M."/>
            <person name="Hildebrand F."/>
            <person name="Pallen M.J."/>
        </authorList>
    </citation>
    <scope>NUCLEOTIDE SEQUENCE [LARGE SCALE GENOMIC DNA]</scope>
    <source>
        <strain evidence="8 9">Sa3CUA8</strain>
    </source>
</reference>
<accession>A0ABR8PK14</accession>
<keyword evidence="9" id="KW-1185">Reference proteome</keyword>
<dbReference type="EMBL" id="JACSQY010000005">
    <property type="protein sequence ID" value="MBD7908424.1"/>
    <property type="molecule type" value="Genomic_DNA"/>
</dbReference>
<dbReference type="Proteomes" id="UP000659496">
    <property type="component" value="Unassembled WGS sequence"/>
</dbReference>
<keyword evidence="5 6" id="KW-0472">Membrane</keyword>
<dbReference type="InterPro" id="IPR003834">
    <property type="entry name" value="Cyt_c_assmbl_TM_dom"/>
</dbReference>
<dbReference type="PANTHER" id="PTHR31272">
    <property type="entry name" value="CYTOCHROME C-TYPE BIOGENESIS PROTEIN HI_1454-RELATED"/>
    <property type="match status" value="1"/>
</dbReference>
<dbReference type="RefSeq" id="WP_191689566.1">
    <property type="nucleotide sequence ID" value="NZ_JACSQY010000005.1"/>
</dbReference>
<evidence type="ECO:0000256" key="4">
    <source>
        <dbReference type="ARBA" id="ARBA00022989"/>
    </source>
</evidence>
<feature type="transmembrane region" description="Helical" evidence="6">
    <location>
        <begin position="138"/>
        <end position="162"/>
    </location>
</feature>
<name>A0ABR8PK14_9BACL</name>
<evidence type="ECO:0000256" key="6">
    <source>
        <dbReference type="SAM" id="Phobius"/>
    </source>
</evidence>
<sequence length="240" mass="26069">MIGEQVLLSSVFAAGILSFFSPCILPLLPVYVSILSSGDPTSPQHNRLIKVGKIRIHPRLIFKTVIFVLGLSTSFVLLGFGAGALGALINTTAFITICGIVVVLLGLHQIGLFHIPFLERENKVNLRRSGKRDFLGTYLLGFTFSFGWTPCIGPILGAVLGLSANEGQAAHGAFLMLIYALGMLIPFLILSVFSDFLLQRMKKLNRHLGKIKVAGGIIIVVMGLFLMTNNLNFFTTLIPQ</sequence>
<comment type="similarity">
    <text evidence="2">Belongs to the DsbD family.</text>
</comment>
<protein>
    <submittedName>
        <fullName evidence="8">Sulfite exporter TauE/SafE family protein</fullName>
    </submittedName>
</protein>
<evidence type="ECO:0000313" key="8">
    <source>
        <dbReference type="EMBL" id="MBD7908424.1"/>
    </source>
</evidence>
<feature type="transmembrane region" description="Helical" evidence="6">
    <location>
        <begin position="93"/>
        <end position="117"/>
    </location>
</feature>
<comment type="subcellular location">
    <subcellularLocation>
        <location evidence="1">Membrane</location>
        <topology evidence="1">Multi-pass membrane protein</topology>
    </subcellularLocation>
</comment>
<evidence type="ECO:0000259" key="7">
    <source>
        <dbReference type="Pfam" id="PF02683"/>
    </source>
</evidence>
<feature type="domain" description="Cytochrome C biogenesis protein transmembrane" evidence="7">
    <location>
        <begin position="7"/>
        <end position="228"/>
    </location>
</feature>
<gene>
    <name evidence="8" type="ORF">H9659_08785</name>
</gene>
<proteinExistence type="inferred from homology"/>